<keyword evidence="3 9" id="KW-0732">Signal</keyword>
<dbReference type="Pfam" id="PF00026">
    <property type="entry name" value="Asp"/>
    <property type="match status" value="1"/>
</dbReference>
<organism evidence="11 12">
    <name type="scientific">Neonectria ditissima</name>
    <dbReference type="NCBI Taxonomy" id="78410"/>
    <lineage>
        <taxon>Eukaryota</taxon>
        <taxon>Fungi</taxon>
        <taxon>Dikarya</taxon>
        <taxon>Ascomycota</taxon>
        <taxon>Pezizomycotina</taxon>
        <taxon>Sordariomycetes</taxon>
        <taxon>Hypocreomycetidae</taxon>
        <taxon>Hypocreales</taxon>
        <taxon>Nectriaceae</taxon>
        <taxon>Neonectria</taxon>
    </lineage>
</organism>
<feature type="compositionally biased region" description="Polar residues" evidence="8">
    <location>
        <begin position="428"/>
        <end position="461"/>
    </location>
</feature>
<gene>
    <name evidence="11" type="ORF">AK830_g8675</name>
</gene>
<evidence type="ECO:0000256" key="7">
    <source>
        <dbReference type="RuleBase" id="RU000454"/>
    </source>
</evidence>
<proteinExistence type="inferred from homology"/>
<dbReference type="InterPro" id="IPR001969">
    <property type="entry name" value="Aspartic_peptidase_AS"/>
</dbReference>
<dbReference type="SUPFAM" id="SSF50630">
    <property type="entry name" value="Acid proteases"/>
    <property type="match status" value="1"/>
</dbReference>
<evidence type="ECO:0000256" key="9">
    <source>
        <dbReference type="SAM" id="SignalP"/>
    </source>
</evidence>
<feature type="chain" id="PRO_5006026177" description="Peptidase A1 domain-containing protein" evidence="9">
    <location>
        <begin position="21"/>
        <end position="498"/>
    </location>
</feature>
<dbReference type="InterPro" id="IPR001461">
    <property type="entry name" value="Aspartic_peptidase_A1"/>
</dbReference>
<dbReference type="EMBL" id="LKCW01000150">
    <property type="protein sequence ID" value="KPM37884.1"/>
    <property type="molecule type" value="Genomic_DNA"/>
</dbReference>
<evidence type="ECO:0000256" key="3">
    <source>
        <dbReference type="ARBA" id="ARBA00022729"/>
    </source>
</evidence>
<reference evidence="11 12" key="1">
    <citation type="submission" date="2015-09" db="EMBL/GenBank/DDBJ databases">
        <title>Draft genome of a European isolate of the apple canker pathogen Neonectria ditissima.</title>
        <authorList>
            <person name="Gomez-Cortecero A."/>
            <person name="Harrison R.J."/>
            <person name="Armitage A.D."/>
        </authorList>
    </citation>
    <scope>NUCLEOTIDE SEQUENCE [LARGE SCALE GENOMIC DNA]</scope>
    <source>
        <strain evidence="11 12">R09/05</strain>
    </source>
</reference>
<comment type="caution">
    <text evidence="11">The sequence shown here is derived from an EMBL/GenBank/DDBJ whole genome shotgun (WGS) entry which is preliminary data.</text>
</comment>
<evidence type="ECO:0000256" key="5">
    <source>
        <dbReference type="ARBA" id="ARBA00022801"/>
    </source>
</evidence>
<dbReference type="PROSITE" id="PS00141">
    <property type="entry name" value="ASP_PROTEASE"/>
    <property type="match status" value="2"/>
</dbReference>
<evidence type="ECO:0000256" key="8">
    <source>
        <dbReference type="SAM" id="MobiDB-lite"/>
    </source>
</evidence>
<keyword evidence="5 7" id="KW-0378">Hydrolase</keyword>
<dbReference type="Proteomes" id="UP000050424">
    <property type="component" value="Unassembled WGS sequence"/>
</dbReference>
<feature type="compositionally biased region" description="Low complexity" evidence="8">
    <location>
        <begin position="462"/>
        <end position="475"/>
    </location>
</feature>
<feature type="domain" description="Peptidase A1" evidence="10">
    <location>
        <begin position="53"/>
        <end position="402"/>
    </location>
</feature>
<feature type="region of interest" description="Disordered" evidence="8">
    <location>
        <begin position="427"/>
        <end position="475"/>
    </location>
</feature>
<accession>A0A0N8H637</accession>
<dbReference type="InterPro" id="IPR033876">
    <property type="entry name" value="SAP-like"/>
</dbReference>
<dbReference type="CDD" id="cd05474">
    <property type="entry name" value="SAP_like"/>
    <property type="match status" value="1"/>
</dbReference>
<evidence type="ECO:0000313" key="11">
    <source>
        <dbReference type="EMBL" id="KPM37884.1"/>
    </source>
</evidence>
<keyword evidence="2 7" id="KW-0645">Protease</keyword>
<dbReference type="PRINTS" id="PR00792">
    <property type="entry name" value="PEPSIN"/>
</dbReference>
<evidence type="ECO:0000256" key="1">
    <source>
        <dbReference type="ARBA" id="ARBA00007447"/>
    </source>
</evidence>
<dbReference type="PROSITE" id="PS51767">
    <property type="entry name" value="PEPTIDASE_A1"/>
    <property type="match status" value="1"/>
</dbReference>
<comment type="similarity">
    <text evidence="1 7">Belongs to the peptidase A1 family.</text>
</comment>
<protein>
    <recommendedName>
        <fullName evidence="10">Peptidase A1 domain-containing protein</fullName>
    </recommendedName>
</protein>
<keyword evidence="4 7" id="KW-0064">Aspartyl protease</keyword>
<dbReference type="PANTHER" id="PTHR47966">
    <property type="entry name" value="BETA-SITE APP-CLEAVING ENZYME, ISOFORM A-RELATED"/>
    <property type="match status" value="1"/>
</dbReference>
<feature type="signal peptide" evidence="9">
    <location>
        <begin position="1"/>
        <end position="20"/>
    </location>
</feature>
<feature type="active site" evidence="6">
    <location>
        <position position="268"/>
    </location>
</feature>
<evidence type="ECO:0000256" key="2">
    <source>
        <dbReference type="ARBA" id="ARBA00022670"/>
    </source>
</evidence>
<name>A0A0N8H637_9HYPO</name>
<evidence type="ECO:0000256" key="4">
    <source>
        <dbReference type="ARBA" id="ARBA00022750"/>
    </source>
</evidence>
<feature type="active site" evidence="6">
    <location>
        <position position="71"/>
    </location>
</feature>
<dbReference type="InterPro" id="IPR021109">
    <property type="entry name" value="Peptidase_aspartic_dom_sf"/>
</dbReference>
<evidence type="ECO:0000256" key="6">
    <source>
        <dbReference type="PIRSR" id="PIRSR601461-1"/>
    </source>
</evidence>
<evidence type="ECO:0000259" key="10">
    <source>
        <dbReference type="PROSITE" id="PS51767"/>
    </source>
</evidence>
<dbReference type="STRING" id="78410.A0A0N8H637"/>
<dbReference type="PANTHER" id="PTHR47966:SF65">
    <property type="entry name" value="ASPARTIC-TYPE ENDOPEPTIDASE"/>
    <property type="match status" value="1"/>
</dbReference>
<dbReference type="Gene3D" id="2.40.70.10">
    <property type="entry name" value="Acid Proteases"/>
    <property type="match status" value="2"/>
</dbReference>
<evidence type="ECO:0000313" key="12">
    <source>
        <dbReference type="Proteomes" id="UP000050424"/>
    </source>
</evidence>
<sequence>MRSFPLLSLAATCASAGTLSVDFSKFKLDLALSITKRDTLDLKAINNVTGGGYYAEFQVGTPGQKIGFLLDTGSSDTWVNSADTDLCNSLTLQDTNGYCMTTFNPDDSSTYDTVDKGGFDITYLDSRRIRGDYFNDTVTIDGKSIKRQQLGLATKSVRPTGIMGLGFSANVAADVQYPTVLDNMVSQGYIDTPAFSLYLNDLSASSGTILFGGIDKAKFVGELTTLPLRPDFQSFSDNITSFTVELDSLAVSGKKVSLDSLKADAILDSGSTICLLPDSQVQDIWEAFDVRTVSGLSVPFVDCAYAGDKGDGISLDFTFSGKKISVPIDEMVIDSFASVQDQIMSDPTLKEAFDGWDSACMFGIASASDYGVDDDSFALLGDTFLRSAYVVYDLANEQIGIAESNTNSNDSDIVELKAGDTDFPNVTGVASKSTADPTSSGSRPTVTVTGSLPTVTVTGTPDDSAGQSGSGDDNAGGRLVPALMASLMMAVGAAAVML</sequence>
<dbReference type="OrthoDB" id="771136at2759"/>
<keyword evidence="12" id="KW-1185">Reference proteome</keyword>
<dbReference type="GO" id="GO:0006508">
    <property type="term" value="P:proteolysis"/>
    <property type="evidence" value="ECO:0007669"/>
    <property type="project" value="UniProtKB-KW"/>
</dbReference>
<dbReference type="AlphaFoldDB" id="A0A0N8H637"/>
<dbReference type="GO" id="GO:0004190">
    <property type="term" value="F:aspartic-type endopeptidase activity"/>
    <property type="evidence" value="ECO:0007669"/>
    <property type="project" value="UniProtKB-KW"/>
</dbReference>
<dbReference type="InterPro" id="IPR033121">
    <property type="entry name" value="PEPTIDASE_A1"/>
</dbReference>